<keyword evidence="6" id="KW-1185">Reference proteome</keyword>
<reference evidence="6" key="1">
    <citation type="submission" date="2016-10" db="EMBL/GenBank/DDBJ databases">
        <authorList>
            <person name="Varghese N."/>
            <person name="Submissions S."/>
        </authorList>
    </citation>
    <scope>NUCLEOTIDE SEQUENCE [LARGE SCALE GENOMIC DNA]</scope>
    <source>
        <strain evidence="6">BP1-148</strain>
    </source>
</reference>
<dbReference type="InterPro" id="IPR045032">
    <property type="entry name" value="PEL"/>
</dbReference>
<dbReference type="PANTHER" id="PTHR31683:SF18">
    <property type="entry name" value="PECTATE LYASE 21-RELATED"/>
    <property type="match status" value="1"/>
</dbReference>
<protein>
    <submittedName>
        <fullName evidence="5">Pectate lyase</fullName>
    </submittedName>
</protein>
<dbReference type="GO" id="GO:0030570">
    <property type="term" value="F:pectate lyase activity"/>
    <property type="evidence" value="ECO:0007669"/>
    <property type="project" value="InterPro"/>
</dbReference>
<dbReference type="InterPro" id="IPR012334">
    <property type="entry name" value="Pectin_lyas_fold"/>
</dbReference>
<dbReference type="Proteomes" id="UP000198779">
    <property type="component" value="Unassembled WGS sequence"/>
</dbReference>
<dbReference type="GO" id="GO:0005576">
    <property type="term" value="C:extracellular region"/>
    <property type="evidence" value="ECO:0007669"/>
    <property type="project" value="UniProtKB-SubCell"/>
</dbReference>
<keyword evidence="2" id="KW-0119">Carbohydrate metabolism</keyword>
<dbReference type="AlphaFoldDB" id="A0A1G7YQ42"/>
<keyword evidence="1 2" id="KW-0456">Lyase</keyword>
<feature type="domain" description="Pectate lyase" evidence="4">
    <location>
        <begin position="259"/>
        <end position="458"/>
    </location>
</feature>
<sequence length="763" mass="83195">MKKFLLSVCALLSMVGAQAQDVVTHAVARDFNVNQAQIIQTSGDKKYYNTTDVSAIDLDQATGCITVNLGTGTDVFNGSVSGIVFTKKLSNAQGVQIIDAQGWLESAYVKFADYAGATTYHVYVKGGKYADFTRIDDQLIRSYGTYNRADAMGMKAGEYALKVVPVIDDTEVEAGANVVSGLVVRNYNRDGYAHHQATAGIGAYNNDGTLKSDARVLYVSKANAKTVTLEMQVGSNKYETRTGIQSIIQAYEKGVETRPLAIRIIGLLKMDDMPTLGSSSIGLQVKGKGQNMNLTIEGVGSDATFHGFGVLVRACRYVELRNLGVMMHEEDGISFDTDNEHVWGHNLDIFYGRNHGGDKAKGDGSFDVKGTFYCTVSDNHFWDSGKCNLNSNGDEVDYVTYRHNWYDHSDSRHPRVRKSKHLHVYNNYFDGNAKYGVGATTGSCIFVEKNYFRNCKYPMLISKQGSDIHNGVGSAADTKGTFSSEDGGIIKAYDNFMTGQKSFEPYVAGHTTYSKHFDAYVVENRGDQVPAEVVTLQGGTGYNNFDTDADFYTYTPTDTQDVPAVVTGWYGAGRCEHGDFQYTFNNATEDANYDVILDLSNKLEAYISSLVKIYGDMGAVTADPDPTPDPTPDPEPQEGNIICTFDGSPSNSMFTVSSTTAYGDGKITYDGTYLKKGVKLDSKGAICFTPQKDYNMILVLATAKSGRDVKLNDVKTTVSGTENTAGAYYELQPIALTSGTTYTILKGSAESLVMMIKLVEVNP</sequence>
<dbReference type="InterPro" id="IPR041253">
    <property type="entry name" value="CBM77"/>
</dbReference>
<dbReference type="InterPro" id="IPR002022">
    <property type="entry name" value="Pec_lyase"/>
</dbReference>
<feature type="signal peptide" evidence="3">
    <location>
        <begin position="1"/>
        <end position="19"/>
    </location>
</feature>
<evidence type="ECO:0000313" key="5">
    <source>
        <dbReference type="EMBL" id="SDG98395.1"/>
    </source>
</evidence>
<evidence type="ECO:0000313" key="6">
    <source>
        <dbReference type="Proteomes" id="UP000198779"/>
    </source>
</evidence>
<gene>
    <name evidence="5" type="ORF">SAMN04487901_11438</name>
</gene>
<evidence type="ECO:0000256" key="1">
    <source>
        <dbReference type="ARBA" id="ARBA00023239"/>
    </source>
</evidence>
<dbReference type="RefSeq" id="WP_091818545.1">
    <property type="nucleotide sequence ID" value="NZ_FNCQ01000014.1"/>
</dbReference>
<evidence type="ECO:0000256" key="2">
    <source>
        <dbReference type="RuleBase" id="RU361173"/>
    </source>
</evidence>
<dbReference type="InterPro" id="IPR011050">
    <property type="entry name" value="Pectin_lyase_fold/virulence"/>
</dbReference>
<keyword evidence="2" id="KW-0964">Secreted</keyword>
<dbReference type="EMBL" id="FNCQ01000014">
    <property type="protein sequence ID" value="SDG98395.1"/>
    <property type="molecule type" value="Genomic_DNA"/>
</dbReference>
<dbReference type="Pfam" id="PF18283">
    <property type="entry name" value="CBM77"/>
    <property type="match status" value="1"/>
</dbReference>
<dbReference type="STRING" id="645274.SAMN04487901_11438"/>
<evidence type="ECO:0000256" key="3">
    <source>
        <dbReference type="SAM" id="SignalP"/>
    </source>
</evidence>
<feature type="chain" id="PRO_5011483841" evidence="3">
    <location>
        <begin position="20"/>
        <end position="763"/>
    </location>
</feature>
<evidence type="ECO:0000259" key="4">
    <source>
        <dbReference type="SMART" id="SM00656"/>
    </source>
</evidence>
<dbReference type="GO" id="GO:0000272">
    <property type="term" value="P:polysaccharide catabolic process"/>
    <property type="evidence" value="ECO:0007669"/>
    <property type="project" value="UniProtKB-KW"/>
</dbReference>
<dbReference type="SUPFAM" id="SSF51126">
    <property type="entry name" value="Pectin lyase-like"/>
    <property type="match status" value="1"/>
</dbReference>
<keyword evidence="2" id="KW-0624">Polysaccharide degradation</keyword>
<dbReference type="PANTHER" id="PTHR31683">
    <property type="entry name" value="PECTATE LYASE 18-RELATED"/>
    <property type="match status" value="1"/>
</dbReference>
<keyword evidence="3" id="KW-0732">Signal</keyword>
<dbReference type="Pfam" id="PF00544">
    <property type="entry name" value="Pectate_lyase_4"/>
    <property type="match status" value="1"/>
</dbReference>
<proteinExistence type="inferred from homology"/>
<comment type="subcellular location">
    <subcellularLocation>
        <location evidence="2">Secreted</location>
    </subcellularLocation>
</comment>
<organism evidence="5 6">
    <name type="scientific">Prevotella communis</name>
    <dbReference type="NCBI Taxonomy" id="2913614"/>
    <lineage>
        <taxon>Bacteria</taxon>
        <taxon>Pseudomonadati</taxon>
        <taxon>Bacteroidota</taxon>
        <taxon>Bacteroidia</taxon>
        <taxon>Bacteroidales</taxon>
        <taxon>Prevotellaceae</taxon>
        <taxon>Prevotella</taxon>
    </lineage>
</organism>
<dbReference type="Gene3D" id="2.160.20.10">
    <property type="entry name" value="Single-stranded right-handed beta-helix, Pectin lyase-like"/>
    <property type="match status" value="1"/>
</dbReference>
<accession>A0A1G7YQ42</accession>
<name>A0A1G7YQ42_9BACT</name>
<dbReference type="SMART" id="SM00656">
    <property type="entry name" value="Amb_all"/>
    <property type="match status" value="1"/>
</dbReference>
<comment type="similarity">
    <text evidence="2">Belongs to the polysaccharide lyase 1 family.</text>
</comment>